<dbReference type="OrthoDB" id="1937804at2759"/>
<feature type="domain" description="Aminotransferase-like plant mobile" evidence="2">
    <location>
        <begin position="122"/>
        <end position="171"/>
    </location>
</feature>
<dbReference type="Pfam" id="PF10536">
    <property type="entry name" value="PMD"/>
    <property type="match status" value="1"/>
</dbReference>
<reference evidence="3 4" key="1">
    <citation type="submission" date="2020-04" db="EMBL/GenBank/DDBJ databases">
        <title>Plant Genome Project.</title>
        <authorList>
            <person name="Zhang R.-G."/>
        </authorList>
    </citation>
    <scope>NUCLEOTIDE SEQUENCE [LARGE SCALE GENOMIC DNA]</scope>
    <source>
        <strain evidence="3">YNK0</strain>
        <tissue evidence="3">Leaf</tissue>
    </source>
</reference>
<accession>A0A834YUG7</accession>
<gene>
    <name evidence="3" type="ORF">HHK36_022189</name>
</gene>
<evidence type="ECO:0000313" key="4">
    <source>
        <dbReference type="Proteomes" id="UP000655225"/>
    </source>
</evidence>
<comment type="caution">
    <text evidence="3">The sequence shown here is derived from an EMBL/GenBank/DDBJ whole genome shotgun (WGS) entry which is preliminary data.</text>
</comment>
<evidence type="ECO:0000256" key="1">
    <source>
        <dbReference type="SAM" id="MobiDB-lite"/>
    </source>
</evidence>
<dbReference type="InterPro" id="IPR019557">
    <property type="entry name" value="AminoTfrase-like_pln_mobile"/>
</dbReference>
<sequence>MLGPRYEVCGAARGITVLMDTSNMVRPKRLKTGESSSARPKVDDDYVPPTEVEEQQRESSRVGVSYSGAGATSSRGRTQPSSDPRGVRCSWKLVLAFYQKASPFLRDALGRTLLGPFLTIPRIQSDRRLIVALCESWFRETNTFHFPYCELAITPLDFVMLTGILIVGEVIPPLSIISMDRATGLMGVSLETVAADSGWEAGKMWAHEYLDPFRSSLKIPDITSFPRSSRWSAPSSKVDSHLLEKAREELDRLTLRRVTLQPFSDFDDMIQLSCIGVRVHGSSCGLLIFWDLRVLSGRAGSSPERWGVSDSAYPSFGDDACIGP</sequence>
<dbReference type="PANTHER" id="PTHR46033">
    <property type="entry name" value="PROTEIN MAIN-LIKE 2"/>
    <property type="match status" value="1"/>
</dbReference>
<dbReference type="AlphaFoldDB" id="A0A834YUG7"/>
<evidence type="ECO:0000313" key="3">
    <source>
        <dbReference type="EMBL" id="KAF8391851.1"/>
    </source>
</evidence>
<organism evidence="3 4">
    <name type="scientific">Tetracentron sinense</name>
    <name type="common">Spur-leaf</name>
    <dbReference type="NCBI Taxonomy" id="13715"/>
    <lineage>
        <taxon>Eukaryota</taxon>
        <taxon>Viridiplantae</taxon>
        <taxon>Streptophyta</taxon>
        <taxon>Embryophyta</taxon>
        <taxon>Tracheophyta</taxon>
        <taxon>Spermatophyta</taxon>
        <taxon>Magnoliopsida</taxon>
        <taxon>Trochodendrales</taxon>
        <taxon>Trochodendraceae</taxon>
        <taxon>Tetracentron</taxon>
    </lineage>
</organism>
<feature type="compositionally biased region" description="Polar residues" evidence="1">
    <location>
        <begin position="70"/>
        <end position="82"/>
    </location>
</feature>
<dbReference type="PANTHER" id="PTHR46033:SF8">
    <property type="entry name" value="PROTEIN MAINTENANCE OF MERISTEMS-LIKE"/>
    <property type="match status" value="1"/>
</dbReference>
<proteinExistence type="predicted"/>
<dbReference type="EMBL" id="JABCRI010000016">
    <property type="protein sequence ID" value="KAF8391851.1"/>
    <property type="molecule type" value="Genomic_DNA"/>
</dbReference>
<dbReference type="GO" id="GO:0010073">
    <property type="term" value="P:meristem maintenance"/>
    <property type="evidence" value="ECO:0007669"/>
    <property type="project" value="InterPro"/>
</dbReference>
<dbReference type="Proteomes" id="UP000655225">
    <property type="component" value="Unassembled WGS sequence"/>
</dbReference>
<dbReference type="InterPro" id="IPR044824">
    <property type="entry name" value="MAIN-like"/>
</dbReference>
<protein>
    <recommendedName>
        <fullName evidence="2">Aminotransferase-like plant mobile domain-containing protein</fullName>
    </recommendedName>
</protein>
<keyword evidence="4" id="KW-1185">Reference proteome</keyword>
<evidence type="ECO:0000259" key="2">
    <source>
        <dbReference type="Pfam" id="PF10536"/>
    </source>
</evidence>
<feature type="region of interest" description="Disordered" evidence="1">
    <location>
        <begin position="26"/>
        <end position="86"/>
    </location>
</feature>
<name>A0A834YUG7_TETSI</name>